<keyword evidence="2" id="KW-1185">Reference proteome</keyword>
<dbReference type="EMBL" id="AJWK01011503">
    <property type="status" value="NOT_ANNOTATED_CDS"/>
    <property type="molecule type" value="Genomic_DNA"/>
</dbReference>
<accession>A0A1B0CGP2</accession>
<evidence type="ECO:0000313" key="1">
    <source>
        <dbReference type="EnsemblMetazoa" id="LLOJ003605-PA"/>
    </source>
</evidence>
<proteinExistence type="predicted"/>
<evidence type="ECO:0000313" key="2">
    <source>
        <dbReference type="Proteomes" id="UP000092461"/>
    </source>
</evidence>
<dbReference type="EMBL" id="AJWK01011502">
    <property type="status" value="NOT_ANNOTATED_CDS"/>
    <property type="molecule type" value="Genomic_DNA"/>
</dbReference>
<protein>
    <submittedName>
        <fullName evidence="1">Uncharacterized protein</fullName>
    </submittedName>
</protein>
<dbReference type="VEuPathDB" id="VectorBase:LLONM1_005070"/>
<reference evidence="1" key="1">
    <citation type="submission" date="2020-05" db="UniProtKB">
        <authorList>
            <consortium name="EnsemblMetazoa"/>
        </authorList>
    </citation>
    <scope>IDENTIFICATION</scope>
    <source>
        <strain evidence="1">Jacobina</strain>
    </source>
</reference>
<dbReference type="Proteomes" id="UP000092461">
    <property type="component" value="Unassembled WGS sequence"/>
</dbReference>
<dbReference type="AlphaFoldDB" id="A0A1B0CGP2"/>
<name>A0A1B0CGP2_LUTLO</name>
<dbReference type="VEuPathDB" id="VectorBase:LLOJ003605"/>
<dbReference type="EnsemblMetazoa" id="LLOJ003605-RA">
    <property type="protein sequence ID" value="LLOJ003605-PA"/>
    <property type="gene ID" value="LLOJ003605"/>
</dbReference>
<organism evidence="1 2">
    <name type="scientific">Lutzomyia longipalpis</name>
    <name type="common">Sand fly</name>
    <dbReference type="NCBI Taxonomy" id="7200"/>
    <lineage>
        <taxon>Eukaryota</taxon>
        <taxon>Metazoa</taxon>
        <taxon>Ecdysozoa</taxon>
        <taxon>Arthropoda</taxon>
        <taxon>Hexapoda</taxon>
        <taxon>Insecta</taxon>
        <taxon>Pterygota</taxon>
        <taxon>Neoptera</taxon>
        <taxon>Endopterygota</taxon>
        <taxon>Diptera</taxon>
        <taxon>Nematocera</taxon>
        <taxon>Psychodoidea</taxon>
        <taxon>Psychodidae</taxon>
        <taxon>Lutzomyia</taxon>
        <taxon>Lutzomyia</taxon>
    </lineage>
</organism>
<sequence>MKYIITYDEALGISWDDVNTLKEIKLYEFERSRQSTQMVFSIRYAIQDAENGTNHFNLNVEHLELVKNMLKIVFEEAFKFGRKIRYLHQMVRDRSNAEDFNAILLYLRETIDSYDQCDEMFSAVKLTIGDQNQWNTFSVPDYNSIRERLQGPERNLNNSIDSLLGDEMECSREVRMRFYRINQAIRDAQNGTNHFNLDAEHLELVKDMFHLVLEEVRKFTRKINYLIKLICLRSNAEDFRERICGTLPKPIFVVPEQLEYIEYDSIDSLLDDDASERFEEDD</sequence>